<keyword evidence="2 6" id="KW-0820">tRNA-binding</keyword>
<dbReference type="EMBL" id="SOSA01001090">
    <property type="protein sequence ID" value="THC87668.1"/>
    <property type="molecule type" value="Genomic_DNA"/>
</dbReference>
<accession>A0A4S3J181</accession>
<dbReference type="InterPro" id="IPR032442">
    <property type="entry name" value="CTU1_C"/>
</dbReference>
<dbReference type="InterPro" id="IPR056369">
    <property type="entry name" value="CTU1-like_ATP-bd"/>
</dbReference>
<reference evidence="11 14" key="2">
    <citation type="submission" date="2019-08" db="EMBL/GenBank/DDBJ databases">
        <title>The genome sequence of a newly discovered highly antifungal drug resistant Aspergillus species, Aspergillus tanneri NIH 1004.</title>
        <authorList>
            <person name="Mounaud S."/>
            <person name="Singh I."/>
            <person name="Joardar V."/>
            <person name="Pakala S."/>
            <person name="Pakala S."/>
            <person name="Venepally P."/>
            <person name="Chung J.K."/>
            <person name="Losada L."/>
            <person name="Nierman W.C."/>
        </authorList>
    </citation>
    <scope>NUCLEOTIDE SEQUENCE [LARGE SCALE GENOMIC DNA]</scope>
    <source>
        <strain evidence="11 14">NIH1004</strain>
    </source>
</reference>
<feature type="binding site" evidence="7">
    <location>
        <position position="63"/>
    </location>
    <ligand>
        <name>ATP</name>
        <dbReference type="ChEBI" id="CHEBI:30616"/>
    </ligand>
</feature>
<dbReference type="GO" id="GO:0000049">
    <property type="term" value="F:tRNA binding"/>
    <property type="evidence" value="ECO:0007669"/>
    <property type="project" value="UniProtKB-UniRule"/>
</dbReference>
<dbReference type="RefSeq" id="XP_033427880.1">
    <property type="nucleotide sequence ID" value="XM_033569074.1"/>
</dbReference>
<evidence type="ECO:0000256" key="2">
    <source>
        <dbReference type="ARBA" id="ARBA00022555"/>
    </source>
</evidence>
<feature type="region of interest" description="Disordered" evidence="8">
    <location>
        <begin position="282"/>
        <end position="324"/>
    </location>
</feature>
<comment type="similarity">
    <text evidence="6">Belongs to the TtcA family. CTU1/NCS6/ATPBD3 subfamily.</text>
</comment>
<evidence type="ECO:0000256" key="4">
    <source>
        <dbReference type="ARBA" id="ARBA00022694"/>
    </source>
</evidence>
<dbReference type="EMBL" id="QUQM01000003">
    <property type="protein sequence ID" value="KAA8648519.1"/>
    <property type="molecule type" value="Genomic_DNA"/>
</dbReference>
<dbReference type="GeneID" id="54327106"/>
<comment type="subcellular location">
    <subcellularLocation>
        <location evidence="6">Cytoplasm</location>
    </subcellularLocation>
</comment>
<dbReference type="CDD" id="cd01713">
    <property type="entry name" value="CTU1-like"/>
    <property type="match status" value="1"/>
</dbReference>
<dbReference type="Proteomes" id="UP000308092">
    <property type="component" value="Unassembled WGS sequence"/>
</dbReference>
<evidence type="ECO:0000256" key="8">
    <source>
        <dbReference type="SAM" id="MobiDB-lite"/>
    </source>
</evidence>
<dbReference type="GO" id="GO:0005739">
    <property type="term" value="C:mitochondrion"/>
    <property type="evidence" value="ECO:0007669"/>
    <property type="project" value="TreeGrafter"/>
</dbReference>
<evidence type="ECO:0000313" key="12">
    <source>
        <dbReference type="EMBL" id="THC87668.1"/>
    </source>
</evidence>
<keyword evidence="13" id="KW-1185">Reference proteome</keyword>
<dbReference type="GO" id="GO:0016779">
    <property type="term" value="F:nucleotidyltransferase activity"/>
    <property type="evidence" value="ECO:0007669"/>
    <property type="project" value="UniProtKB-UniRule"/>
</dbReference>
<feature type="domain" description="tRNA(Ile)-lysidine/2-thiocytidine synthase N-terminal" evidence="9">
    <location>
        <begin position="54"/>
        <end position="233"/>
    </location>
</feature>
<keyword evidence="3 6" id="KW-0808">Transferase</keyword>
<dbReference type="InterPro" id="IPR000541">
    <property type="entry name" value="Ncs6/Tuc1/Ctu1"/>
</dbReference>
<reference evidence="12 13" key="1">
    <citation type="submission" date="2019-03" db="EMBL/GenBank/DDBJ databases">
        <title>The genome sequence of a newly discovered highly antifungal drug resistant Aspergillus species, Aspergillus tanneri NIH 1004.</title>
        <authorList>
            <person name="Mounaud S."/>
            <person name="Singh I."/>
            <person name="Joardar V."/>
            <person name="Pakala S."/>
            <person name="Pakala S."/>
            <person name="Venepally P."/>
            <person name="Hoover J."/>
            <person name="Nierman W."/>
            <person name="Chung J."/>
            <person name="Losada L."/>
        </authorList>
    </citation>
    <scope>NUCLEOTIDE SEQUENCE [LARGE SCALE GENOMIC DNA]</scope>
    <source>
        <strain evidence="12 13">NIH1004</strain>
    </source>
</reference>
<sequence length="402" mass="44584">MAPSACFLCKTARAVIIRPKNRQKLCRTCFLHVFESEVHETITSTGLFHHGERVAIGASGGKDSTVLASVLKTLNERYDYGLQLCLLSIDEGIKGYRDDSLETVKRNARQYDMPLEIVGYGELYGWTMDQVVAQVGKKGNCTYCGVFRRQALDRGAERLGIRHVVTGHNADDVAETVMMNLLRGDLPRLSRGTSIVTGSAASDIKRSKPLKYAYEKEIVLYAHHKQLDYFSTECIYSPEAFRGSARTLIKDLEKIRPSSILDIVKSGEDMADLVPHEIKKSAQTAAAGEESAGGCGSQNGRTRGGEMAEMEKKLAQDETAESREMEIKLPAKKPSRAHKMIKTQTMGNCERCGYISSQKVCKACALLEGLNRNRPKTMIEVGLEEEESSSTLMRQMERVELG</sequence>
<dbReference type="GO" id="GO:0005524">
    <property type="term" value="F:ATP binding"/>
    <property type="evidence" value="ECO:0007669"/>
    <property type="project" value="UniProtKB-KW"/>
</dbReference>
<dbReference type="Pfam" id="PF01171">
    <property type="entry name" value="ATP_bind_3"/>
    <property type="match status" value="1"/>
</dbReference>
<evidence type="ECO:0000259" key="10">
    <source>
        <dbReference type="Pfam" id="PF16503"/>
    </source>
</evidence>
<dbReference type="Gene3D" id="3.40.50.620">
    <property type="entry name" value="HUPs"/>
    <property type="match status" value="1"/>
</dbReference>
<dbReference type="PIRSF" id="PIRSF004976">
    <property type="entry name" value="ATPase_YdaO"/>
    <property type="match status" value="1"/>
</dbReference>
<gene>
    <name evidence="6 11" type="primary">NCS6</name>
    <name evidence="6" type="synonym">CTU1</name>
    <name evidence="11" type="ORF">ATNIH1004_004404</name>
    <name evidence="12" type="ORF">EYZ11_012886</name>
</gene>
<keyword evidence="7" id="KW-0547">Nucleotide-binding</keyword>
<feature type="binding site" evidence="7">
    <location>
        <position position="167"/>
    </location>
    <ligand>
        <name>ATP</name>
        <dbReference type="ChEBI" id="CHEBI:30616"/>
    </ligand>
</feature>
<dbReference type="InterPro" id="IPR035107">
    <property type="entry name" value="tRNA_thiolation_TtcA_Ctu1"/>
</dbReference>
<evidence type="ECO:0000313" key="14">
    <source>
        <dbReference type="Proteomes" id="UP000324241"/>
    </source>
</evidence>
<comment type="function">
    <text evidence="6">Plays a central role in 2-thiolation of mcm(5)S(2)U at tRNA wobble positions of tRNA(Lys), tRNA(Glu) and tRNA(Gln). Directly binds tRNAs and probably acts by catalyzing adenylation of tRNAs, an intermediate required for 2-thiolation. It is unclear whether it acts as a sulfurtransferase that transfers sulfur from thiocarboxylated URM1 onto the uridine of tRNAs at wobble position. Prior mcm(5) tRNA modification by the elongator complex is required for 2-thiolation. May also be involved in protein urmylation.</text>
</comment>
<evidence type="ECO:0000313" key="11">
    <source>
        <dbReference type="EMBL" id="KAA8648519.1"/>
    </source>
</evidence>
<dbReference type="GO" id="GO:0002144">
    <property type="term" value="C:cytosolic tRNA wobble base thiouridylase complex"/>
    <property type="evidence" value="ECO:0007669"/>
    <property type="project" value="TreeGrafter"/>
</dbReference>
<keyword evidence="1 6" id="KW-0963">Cytoplasm</keyword>
<dbReference type="UniPathway" id="UPA00988"/>
<dbReference type="GO" id="GO:0032447">
    <property type="term" value="P:protein urmylation"/>
    <property type="evidence" value="ECO:0007669"/>
    <property type="project" value="UniProtKB-UniRule"/>
</dbReference>
<dbReference type="Pfam" id="PF16503">
    <property type="entry name" value="zn-ribbon_14"/>
    <property type="match status" value="1"/>
</dbReference>
<dbReference type="InterPro" id="IPR011063">
    <property type="entry name" value="TilS/TtcA_N"/>
</dbReference>
<evidence type="ECO:0000256" key="6">
    <source>
        <dbReference type="HAMAP-Rule" id="MF_03053"/>
    </source>
</evidence>
<name>A0A4S3J181_9EURO</name>
<organism evidence="12 13">
    <name type="scientific">Aspergillus tanneri</name>
    <dbReference type="NCBI Taxonomy" id="1220188"/>
    <lineage>
        <taxon>Eukaryota</taxon>
        <taxon>Fungi</taxon>
        <taxon>Dikarya</taxon>
        <taxon>Ascomycota</taxon>
        <taxon>Pezizomycotina</taxon>
        <taxon>Eurotiomycetes</taxon>
        <taxon>Eurotiomycetidae</taxon>
        <taxon>Eurotiales</taxon>
        <taxon>Aspergillaceae</taxon>
        <taxon>Aspergillus</taxon>
        <taxon>Aspergillus subgen. Circumdati</taxon>
    </lineage>
</organism>
<evidence type="ECO:0000256" key="1">
    <source>
        <dbReference type="ARBA" id="ARBA00022490"/>
    </source>
</evidence>
<comment type="caution">
    <text evidence="12">The sequence shown here is derived from an EMBL/GenBank/DDBJ whole genome shotgun (WGS) entry which is preliminary data.</text>
</comment>
<dbReference type="GO" id="GO:0002143">
    <property type="term" value="P:tRNA wobble position uridine thiolation"/>
    <property type="evidence" value="ECO:0007669"/>
    <property type="project" value="TreeGrafter"/>
</dbReference>
<dbReference type="OrthoDB" id="198857at2759"/>
<feature type="binding site" evidence="7">
    <location>
        <begin position="57"/>
        <end position="59"/>
    </location>
    <ligand>
        <name>ATP</name>
        <dbReference type="ChEBI" id="CHEBI:30616"/>
    </ligand>
</feature>
<dbReference type="VEuPathDB" id="FungiDB:EYZ11_012886"/>
<proteinExistence type="inferred from homology"/>
<feature type="binding site" evidence="7">
    <location>
        <position position="89"/>
    </location>
    <ligand>
        <name>ATP</name>
        <dbReference type="ChEBI" id="CHEBI:30616"/>
    </ligand>
</feature>
<feature type="binding site" evidence="7">
    <location>
        <position position="172"/>
    </location>
    <ligand>
        <name>ATP</name>
        <dbReference type="ChEBI" id="CHEBI:30616"/>
    </ligand>
</feature>
<comment type="pathway">
    <text evidence="6">tRNA modification; 5-methoxycarbonylmethyl-2-thiouridine-tRNA biosynthesis.</text>
</comment>
<dbReference type="Proteomes" id="UP000324241">
    <property type="component" value="Unassembled WGS sequence"/>
</dbReference>
<feature type="domain" description="Cytoplasmic tRNA 2-thiolation protein 1 C-terminal" evidence="10">
    <location>
        <begin position="347"/>
        <end position="377"/>
    </location>
</feature>
<protein>
    <recommendedName>
        <fullName evidence="6">Cytoplasmic tRNA 2-thiolation protein 1</fullName>
        <ecNumber evidence="6">2.7.7.-</ecNumber>
    </recommendedName>
    <alternativeName>
        <fullName evidence="6">Cytoplasmic tRNA adenylyltransferase 1</fullName>
    </alternativeName>
</protein>
<evidence type="ECO:0000256" key="5">
    <source>
        <dbReference type="ARBA" id="ARBA00022884"/>
    </source>
</evidence>
<evidence type="ECO:0000313" key="13">
    <source>
        <dbReference type="Proteomes" id="UP000308092"/>
    </source>
</evidence>
<dbReference type="AlphaFoldDB" id="A0A4S3J181"/>
<dbReference type="SUPFAM" id="SSF52402">
    <property type="entry name" value="Adenine nucleotide alpha hydrolases-like"/>
    <property type="match status" value="1"/>
</dbReference>
<dbReference type="PANTHER" id="PTHR11807">
    <property type="entry name" value="ATPASES OF THE PP SUPERFAMILY-RELATED"/>
    <property type="match status" value="1"/>
</dbReference>
<dbReference type="PANTHER" id="PTHR11807:SF12">
    <property type="entry name" value="CYTOPLASMIC TRNA 2-THIOLATION PROTEIN 1"/>
    <property type="match status" value="1"/>
</dbReference>
<dbReference type="STRING" id="1220188.A0A4S3J181"/>
<keyword evidence="5 6" id="KW-0694">RNA-binding</keyword>
<evidence type="ECO:0000256" key="3">
    <source>
        <dbReference type="ARBA" id="ARBA00022679"/>
    </source>
</evidence>
<evidence type="ECO:0000259" key="9">
    <source>
        <dbReference type="Pfam" id="PF01171"/>
    </source>
</evidence>
<dbReference type="EC" id="2.7.7.-" evidence="6"/>
<evidence type="ECO:0000256" key="7">
    <source>
        <dbReference type="PIRSR" id="PIRSR004976-51"/>
    </source>
</evidence>
<keyword evidence="7" id="KW-0067">ATP-binding</keyword>
<feature type="compositionally biased region" description="Basic and acidic residues" evidence="8">
    <location>
        <begin position="303"/>
        <end position="324"/>
    </location>
</feature>
<dbReference type="InterPro" id="IPR014729">
    <property type="entry name" value="Rossmann-like_a/b/a_fold"/>
</dbReference>
<dbReference type="HAMAP" id="MF_03053">
    <property type="entry name" value="CTU1"/>
    <property type="match status" value="1"/>
</dbReference>
<keyword evidence="4 6" id="KW-0819">tRNA processing</keyword>